<dbReference type="Proteomes" id="UP000754750">
    <property type="component" value="Unassembled WGS sequence"/>
</dbReference>
<proteinExistence type="predicted"/>
<sequence>MGEVSGFPGGDLLDRNGTHPLRMRPVSMQSFLFRTVHSLENRPVSQLRFPQRAVPVPIVDKQRGTADIAGGSPWASKRSSF</sequence>
<evidence type="ECO:0000256" key="1">
    <source>
        <dbReference type="SAM" id="MobiDB-lite"/>
    </source>
</evidence>
<gene>
    <name evidence="2" type="ORF">E7512_10515</name>
</gene>
<evidence type="ECO:0000313" key="2">
    <source>
        <dbReference type="EMBL" id="MBE6833986.1"/>
    </source>
</evidence>
<comment type="caution">
    <text evidence="2">The sequence shown here is derived from an EMBL/GenBank/DDBJ whole genome shotgun (WGS) entry which is preliminary data.</text>
</comment>
<dbReference type="EMBL" id="SVNY01000005">
    <property type="protein sequence ID" value="MBE6833986.1"/>
    <property type="molecule type" value="Genomic_DNA"/>
</dbReference>
<dbReference type="RefSeq" id="WP_154653073.1">
    <property type="nucleotide sequence ID" value="NZ_SVNY01000005.1"/>
</dbReference>
<organism evidence="2 3">
    <name type="scientific">Faecalispora sporosphaeroides</name>
    <dbReference type="NCBI Taxonomy" id="1549"/>
    <lineage>
        <taxon>Bacteria</taxon>
        <taxon>Bacillati</taxon>
        <taxon>Bacillota</taxon>
        <taxon>Clostridia</taxon>
        <taxon>Eubacteriales</taxon>
        <taxon>Oscillospiraceae</taxon>
        <taxon>Faecalispora</taxon>
    </lineage>
</organism>
<dbReference type="AlphaFoldDB" id="A0A928Q4H9"/>
<feature type="region of interest" description="Disordered" evidence="1">
    <location>
        <begin position="1"/>
        <end position="21"/>
    </location>
</feature>
<reference evidence="2" key="1">
    <citation type="submission" date="2019-04" db="EMBL/GenBank/DDBJ databases">
        <title>Evolution of Biomass-Degrading Anaerobic Consortia Revealed by Metagenomics.</title>
        <authorList>
            <person name="Peng X."/>
        </authorList>
    </citation>
    <scope>NUCLEOTIDE SEQUENCE</scope>
    <source>
        <strain evidence="2">SIG551</strain>
    </source>
</reference>
<evidence type="ECO:0000313" key="3">
    <source>
        <dbReference type="Proteomes" id="UP000754750"/>
    </source>
</evidence>
<name>A0A928Q4H9_9FIRM</name>
<protein>
    <submittedName>
        <fullName evidence="2">Uncharacterized protein</fullName>
    </submittedName>
</protein>
<accession>A0A928Q4H9</accession>